<dbReference type="SMART" id="SM00360">
    <property type="entry name" value="RRM"/>
    <property type="match status" value="1"/>
</dbReference>
<evidence type="ECO:0000256" key="2">
    <source>
        <dbReference type="PROSITE-ProRule" id="PRU00176"/>
    </source>
</evidence>
<organism evidence="4 5">
    <name type="scientific">Phakopsora pachyrhizi</name>
    <name type="common">Asian soybean rust disease fungus</name>
    <dbReference type="NCBI Taxonomy" id="170000"/>
    <lineage>
        <taxon>Eukaryota</taxon>
        <taxon>Fungi</taxon>
        <taxon>Dikarya</taxon>
        <taxon>Basidiomycota</taxon>
        <taxon>Pucciniomycotina</taxon>
        <taxon>Pucciniomycetes</taxon>
        <taxon>Pucciniales</taxon>
        <taxon>Phakopsoraceae</taxon>
        <taxon>Phakopsora</taxon>
    </lineage>
</organism>
<dbReference type="AlphaFoldDB" id="A0AAV0B1N7"/>
<evidence type="ECO:0000259" key="3">
    <source>
        <dbReference type="PROSITE" id="PS50102"/>
    </source>
</evidence>
<accession>A0AAV0B1N7</accession>
<dbReference type="PANTHER" id="PTHR47640:SF11">
    <property type="entry name" value="RNA-BINDING PROTEIN 42"/>
    <property type="match status" value="1"/>
</dbReference>
<dbReference type="Pfam" id="PF00076">
    <property type="entry name" value="RRM_1"/>
    <property type="match status" value="1"/>
</dbReference>
<dbReference type="InterPro" id="IPR035979">
    <property type="entry name" value="RBD_domain_sf"/>
</dbReference>
<evidence type="ECO:0000313" key="4">
    <source>
        <dbReference type="EMBL" id="CAH7675370.1"/>
    </source>
</evidence>
<dbReference type="Proteomes" id="UP001153365">
    <property type="component" value="Unassembled WGS sequence"/>
</dbReference>
<dbReference type="EMBL" id="CALTRL010002321">
    <property type="protein sequence ID" value="CAH7675370.1"/>
    <property type="molecule type" value="Genomic_DNA"/>
</dbReference>
<proteinExistence type="predicted"/>
<reference evidence="4" key="1">
    <citation type="submission" date="2022-06" db="EMBL/GenBank/DDBJ databases">
        <authorList>
            <consortium name="SYNGENTA / RWTH Aachen University"/>
        </authorList>
    </citation>
    <scope>NUCLEOTIDE SEQUENCE</scope>
</reference>
<dbReference type="PANTHER" id="PTHR47640">
    <property type="entry name" value="TRNA SELENOCYSTEINE 1-ASSOCIATED PROTEIN 1-RELATED-RELATED"/>
    <property type="match status" value="1"/>
</dbReference>
<keyword evidence="1 2" id="KW-0694">RNA-binding</keyword>
<dbReference type="InterPro" id="IPR034215">
    <property type="entry name" value="RBM42_RRM"/>
</dbReference>
<name>A0AAV0B1N7_PHAPC</name>
<evidence type="ECO:0000256" key="1">
    <source>
        <dbReference type="ARBA" id="ARBA00022884"/>
    </source>
</evidence>
<dbReference type="GO" id="GO:0003729">
    <property type="term" value="F:mRNA binding"/>
    <property type="evidence" value="ECO:0007669"/>
    <property type="project" value="InterPro"/>
</dbReference>
<gene>
    <name evidence="4" type="ORF">PPACK8108_LOCUS10366</name>
</gene>
<dbReference type="SUPFAM" id="SSF54928">
    <property type="entry name" value="RNA-binding domain, RBD"/>
    <property type="match status" value="1"/>
</dbReference>
<dbReference type="CDD" id="cd12383">
    <property type="entry name" value="RRM_RBM42"/>
    <property type="match status" value="1"/>
</dbReference>
<keyword evidence="5" id="KW-1185">Reference proteome</keyword>
<feature type="domain" description="RRM" evidence="3">
    <location>
        <begin position="136"/>
        <end position="214"/>
    </location>
</feature>
<comment type="caution">
    <text evidence="4">The sequence shown here is derived from an EMBL/GenBank/DDBJ whole genome shotgun (WGS) entry which is preliminary data.</text>
</comment>
<protein>
    <recommendedName>
        <fullName evidence="3">RRM domain-containing protein</fullName>
    </recommendedName>
</protein>
<dbReference type="PROSITE" id="PS50102">
    <property type="entry name" value="RRM"/>
    <property type="match status" value="1"/>
</dbReference>
<dbReference type="InterPro" id="IPR000504">
    <property type="entry name" value="RRM_dom"/>
</dbReference>
<evidence type="ECO:0000313" key="5">
    <source>
        <dbReference type="Proteomes" id="UP001153365"/>
    </source>
</evidence>
<dbReference type="InterPro" id="IPR012677">
    <property type="entry name" value="Nucleotide-bd_a/b_plait_sf"/>
</dbReference>
<dbReference type="InterPro" id="IPR050825">
    <property type="entry name" value="RBM42_RBP45_47-like"/>
</dbReference>
<sequence>MASTSGNGYDYYSSSDTQAHHHQNVYSHSHQQVYTSASSLHGAYYDPASIAIASVTGIPPAHLNNGSSVSVSAHDANFDAHVAAQQSIYTPDAVQIPQASTTPASTKGKARTTVIRKAGGEVWEDQTLMEWDPAHFRLFIGDLAPEVSDDGLASAFSKWPSFVKARVVRDKVTTKSKGYGFVSYKDPEDFMKAWKEMNGKYVGSRPIKISKATTKVGAVNIGSKKARQLEDRKKKPIQGVERLRTGAGAVWKNDNRPYARR</sequence>
<dbReference type="Gene3D" id="3.30.70.330">
    <property type="match status" value="1"/>
</dbReference>